<evidence type="ECO:0000256" key="2">
    <source>
        <dbReference type="SAM" id="Phobius"/>
    </source>
</evidence>
<reference evidence="4" key="1">
    <citation type="submission" date="2020-10" db="EMBL/GenBank/DDBJ databases">
        <authorList>
            <person name="Gilroy R."/>
        </authorList>
    </citation>
    <scope>NUCLEOTIDE SEQUENCE</scope>
    <source>
        <strain evidence="4">ChiGjej1B1-1684</strain>
    </source>
</reference>
<reference evidence="4" key="2">
    <citation type="journal article" date="2021" name="PeerJ">
        <title>Extensive microbial diversity within the chicken gut microbiome revealed by metagenomics and culture.</title>
        <authorList>
            <person name="Gilroy R."/>
            <person name="Ravi A."/>
            <person name="Getino M."/>
            <person name="Pursley I."/>
            <person name="Horton D.L."/>
            <person name="Alikhan N.F."/>
            <person name="Baker D."/>
            <person name="Gharbi K."/>
            <person name="Hall N."/>
            <person name="Watson M."/>
            <person name="Adriaenssens E.M."/>
            <person name="Foster-Nyarko E."/>
            <person name="Jarju S."/>
            <person name="Secka A."/>
            <person name="Antonio M."/>
            <person name="Oren A."/>
            <person name="Chaudhuri R.R."/>
            <person name="La Ragione R."/>
            <person name="Hildebrand F."/>
            <person name="Pallen M.J."/>
        </authorList>
    </citation>
    <scope>NUCLEOTIDE SEQUENCE</scope>
    <source>
        <strain evidence="4">ChiGjej1B1-1684</strain>
    </source>
</reference>
<feature type="region of interest" description="Disordered" evidence="1">
    <location>
        <begin position="49"/>
        <end position="80"/>
    </location>
</feature>
<organism evidence="4 5">
    <name type="scientific">Candidatus Limousia pullorum</name>
    <dbReference type="NCBI Taxonomy" id="2840860"/>
    <lineage>
        <taxon>Bacteria</taxon>
        <taxon>Bacillati</taxon>
        <taxon>Bacillota</taxon>
        <taxon>Clostridia</taxon>
        <taxon>Eubacteriales</taxon>
        <taxon>Oscillospiraceae</taxon>
        <taxon>Oscillospiraceae incertae sedis</taxon>
        <taxon>Candidatus Limousia</taxon>
    </lineage>
</organism>
<dbReference type="Pfam" id="PF13529">
    <property type="entry name" value="Peptidase_C39_2"/>
    <property type="match status" value="1"/>
</dbReference>
<dbReference type="InterPro" id="IPR039564">
    <property type="entry name" value="Peptidase_C39-like"/>
</dbReference>
<keyword evidence="2" id="KW-0812">Transmembrane</keyword>
<comment type="caution">
    <text evidence="4">The sequence shown here is derived from an EMBL/GenBank/DDBJ whole genome shotgun (WGS) entry which is preliminary data.</text>
</comment>
<dbReference type="PANTHER" id="PTHR37806:SF1">
    <property type="entry name" value="PEPTIDASE C39-LIKE DOMAIN-CONTAINING PROTEIN"/>
    <property type="match status" value="1"/>
</dbReference>
<dbReference type="Gene3D" id="3.90.70.10">
    <property type="entry name" value="Cysteine proteinases"/>
    <property type="match status" value="1"/>
</dbReference>
<gene>
    <name evidence="4" type="ORF">IAD22_07595</name>
</gene>
<dbReference type="PANTHER" id="PTHR37806">
    <property type="entry name" value="LMO0724 PROTEIN"/>
    <property type="match status" value="1"/>
</dbReference>
<accession>A0A9D1LZ32</accession>
<dbReference type="Proteomes" id="UP000824118">
    <property type="component" value="Unassembled WGS sequence"/>
</dbReference>
<name>A0A9D1LZ32_9FIRM</name>
<feature type="compositionally biased region" description="Polar residues" evidence="1">
    <location>
        <begin position="49"/>
        <end position="67"/>
    </location>
</feature>
<dbReference type="AlphaFoldDB" id="A0A9D1LZ32"/>
<keyword evidence="2" id="KW-1133">Transmembrane helix</keyword>
<evidence type="ECO:0000256" key="1">
    <source>
        <dbReference type="SAM" id="MobiDB-lite"/>
    </source>
</evidence>
<evidence type="ECO:0000313" key="5">
    <source>
        <dbReference type="Proteomes" id="UP000824118"/>
    </source>
</evidence>
<proteinExistence type="predicted"/>
<feature type="transmembrane region" description="Helical" evidence="2">
    <location>
        <begin position="7"/>
        <end position="29"/>
    </location>
</feature>
<feature type="domain" description="Peptidase C39-like" evidence="3">
    <location>
        <begin position="89"/>
        <end position="257"/>
    </location>
</feature>
<evidence type="ECO:0000313" key="4">
    <source>
        <dbReference type="EMBL" id="HIU50860.1"/>
    </source>
</evidence>
<protein>
    <submittedName>
        <fullName evidence="4">C39 family peptidase</fullName>
    </submittedName>
</protein>
<keyword evidence="2" id="KW-0472">Membrane</keyword>
<sequence>MKNKHTFGGICILSLVFIAVGSFLIVNYLSNHLTFNNYIEVAQTNPNNIETSEEGTSSLHSGENTDVNENHTKTTEPTTEAKSSYVIDNFESIIQTPELPTGCEITALTMVLNYYGYDADKVVMATEYLPIAPTYFYYDSEGNLYGPDLNNYFIGDPTTTGGYICGTGAITTAADDYLEDVGSSMRAVDMTGSTPEELYQLVSEDTPVVVWVTIYMVERSGVSGWYTESGEYVDWSTSDHGAVLIGYSEDTVTIADPISGIVEYDRAAFESVFESRGNKCVILE</sequence>
<dbReference type="EMBL" id="DVNG01000114">
    <property type="protein sequence ID" value="HIU50860.1"/>
    <property type="molecule type" value="Genomic_DNA"/>
</dbReference>
<evidence type="ECO:0000259" key="3">
    <source>
        <dbReference type="Pfam" id="PF13529"/>
    </source>
</evidence>